<name>A4WQP0_CERS5</name>
<organism evidence="2">
    <name type="scientific">Cereibacter sphaeroides (strain ATCC 17025 / ATH 2.4.3)</name>
    <name type="common">Rhodobacter sphaeroides</name>
    <dbReference type="NCBI Taxonomy" id="349102"/>
    <lineage>
        <taxon>Bacteria</taxon>
        <taxon>Pseudomonadati</taxon>
        <taxon>Pseudomonadota</taxon>
        <taxon>Alphaproteobacteria</taxon>
        <taxon>Rhodobacterales</taxon>
        <taxon>Paracoccaceae</taxon>
        <taxon>Cereibacter</taxon>
    </lineage>
</organism>
<reference evidence="2" key="1">
    <citation type="submission" date="2007-04" db="EMBL/GenBank/DDBJ databases">
        <title>Complete sequence of chromosome of Rhodobacter sphaeroides ATCC 17025.</title>
        <authorList>
            <consortium name="US DOE Joint Genome Institute"/>
            <person name="Copeland A."/>
            <person name="Lucas S."/>
            <person name="Lapidus A."/>
            <person name="Barry K."/>
            <person name="Detter J.C."/>
            <person name="Glavina del Rio T."/>
            <person name="Hammon N."/>
            <person name="Israni S."/>
            <person name="Dalin E."/>
            <person name="Tice H."/>
            <person name="Pitluck S."/>
            <person name="Chertkov O."/>
            <person name="Brettin T."/>
            <person name="Bruce D."/>
            <person name="Han C."/>
            <person name="Schmutz J."/>
            <person name="Larimer F."/>
            <person name="Land M."/>
            <person name="Hauser L."/>
            <person name="Kyrpides N."/>
            <person name="Kim E."/>
            <person name="Richardson P."/>
            <person name="Mackenzie C."/>
            <person name="Choudhary M."/>
            <person name="Donohue T.J."/>
            <person name="Kaplan S."/>
        </authorList>
    </citation>
    <scope>NUCLEOTIDE SEQUENCE [LARGE SCALE GENOMIC DNA]</scope>
    <source>
        <strain evidence="2">ATCC 17025</strain>
    </source>
</reference>
<proteinExistence type="predicted"/>
<evidence type="ECO:0000259" key="1">
    <source>
        <dbReference type="Pfam" id="PF05598"/>
    </source>
</evidence>
<dbReference type="EMBL" id="CP000661">
    <property type="protein sequence ID" value="ABP69704.1"/>
    <property type="molecule type" value="Genomic_DNA"/>
</dbReference>
<gene>
    <name evidence="2" type="ordered locus">Rsph17025_0798</name>
</gene>
<accession>A4WQP0</accession>
<dbReference type="Pfam" id="PF05598">
    <property type="entry name" value="DUF772"/>
    <property type="match status" value="1"/>
</dbReference>
<dbReference type="KEGG" id="rsq:Rsph17025_0798"/>
<dbReference type="STRING" id="349102.Rsph17025_0798"/>
<dbReference type="HOGENOM" id="CLU_040038_7_0_5"/>
<protein>
    <recommendedName>
        <fullName evidence="1">Transposase InsH N-terminal domain-containing protein</fullName>
    </recommendedName>
</protein>
<evidence type="ECO:0000313" key="2">
    <source>
        <dbReference type="EMBL" id="ABP69704.1"/>
    </source>
</evidence>
<dbReference type="InterPro" id="IPR008490">
    <property type="entry name" value="Transposase_InsH_N"/>
</dbReference>
<dbReference type="PANTHER" id="PTHR33803:SF3">
    <property type="entry name" value="BLL1974 PROTEIN"/>
    <property type="match status" value="1"/>
</dbReference>
<sequence length="166" mass="19084">MARNPAISVCRMKHRPRPPEQNDLFLPRLVDMIDMRHELVTLSALIDWEFFEREWAGLFPSTTGRPATSPRLVAGLLYLQHAFRLSDEAVVARWVENPYFQHSTGETFFQHRPPIDPTSLIRWRKRIGEEGVEWLLTKTIEAGRKSGAVEDAILDEVAVDTTVMES</sequence>
<dbReference type="eggNOG" id="COG3039">
    <property type="taxonomic scope" value="Bacteria"/>
</dbReference>
<dbReference type="PANTHER" id="PTHR33803">
    <property type="entry name" value="IS1478 TRANSPOSASE"/>
    <property type="match status" value="1"/>
</dbReference>
<feature type="domain" description="Transposase InsH N-terminal" evidence="1">
    <location>
        <begin position="29"/>
        <end position="126"/>
    </location>
</feature>
<dbReference type="AlphaFoldDB" id="A4WQP0"/>